<evidence type="ECO:0000256" key="6">
    <source>
        <dbReference type="ARBA" id="ARBA00022692"/>
    </source>
</evidence>
<comment type="similarity">
    <text evidence="4 14">Belongs to the cytochrome P450 family.</text>
</comment>
<keyword evidence="10 13" id="KW-0408">Iron</keyword>
<dbReference type="PROSITE" id="PS00086">
    <property type="entry name" value="CYTOCHROME_P450"/>
    <property type="match status" value="1"/>
</dbReference>
<proteinExistence type="inferred from homology"/>
<name>A0A9P7JE71_9AGAM</name>
<keyword evidence="12" id="KW-0472">Membrane</keyword>
<dbReference type="GO" id="GO:0005506">
    <property type="term" value="F:iron ion binding"/>
    <property type="evidence" value="ECO:0007669"/>
    <property type="project" value="InterPro"/>
</dbReference>
<evidence type="ECO:0000256" key="1">
    <source>
        <dbReference type="ARBA" id="ARBA00001971"/>
    </source>
</evidence>
<evidence type="ECO:0000256" key="14">
    <source>
        <dbReference type="RuleBase" id="RU000461"/>
    </source>
</evidence>
<keyword evidence="5 13" id="KW-0349">Heme</keyword>
<keyword evidence="7 13" id="KW-0479">Metal-binding</keyword>
<evidence type="ECO:0000313" key="15">
    <source>
        <dbReference type="EMBL" id="KAG1817135.1"/>
    </source>
</evidence>
<dbReference type="InterPro" id="IPR001128">
    <property type="entry name" value="Cyt_P450"/>
</dbReference>
<dbReference type="GO" id="GO:0020037">
    <property type="term" value="F:heme binding"/>
    <property type="evidence" value="ECO:0007669"/>
    <property type="project" value="InterPro"/>
</dbReference>
<dbReference type="RefSeq" id="XP_041193554.1">
    <property type="nucleotide sequence ID" value="XM_041330916.1"/>
</dbReference>
<dbReference type="SUPFAM" id="SSF48264">
    <property type="entry name" value="Cytochrome P450"/>
    <property type="match status" value="1"/>
</dbReference>
<evidence type="ECO:0000256" key="12">
    <source>
        <dbReference type="ARBA" id="ARBA00023136"/>
    </source>
</evidence>
<keyword evidence="11 14" id="KW-0503">Monooxygenase</keyword>
<dbReference type="Gene3D" id="1.10.630.10">
    <property type="entry name" value="Cytochrome P450"/>
    <property type="match status" value="1"/>
</dbReference>
<dbReference type="PRINTS" id="PR00463">
    <property type="entry name" value="EP450I"/>
</dbReference>
<evidence type="ECO:0000256" key="9">
    <source>
        <dbReference type="ARBA" id="ARBA00023002"/>
    </source>
</evidence>
<evidence type="ECO:0000256" key="8">
    <source>
        <dbReference type="ARBA" id="ARBA00022989"/>
    </source>
</evidence>
<protein>
    <submittedName>
        <fullName evidence="15">Cytochrome P450</fullName>
    </submittedName>
</protein>
<comment type="cofactor">
    <cofactor evidence="1 13">
        <name>heme</name>
        <dbReference type="ChEBI" id="CHEBI:30413"/>
    </cofactor>
</comment>
<keyword evidence="16" id="KW-1185">Reference proteome</keyword>
<dbReference type="InterPro" id="IPR050364">
    <property type="entry name" value="Cytochrome_P450_fung"/>
</dbReference>
<dbReference type="Pfam" id="PF00067">
    <property type="entry name" value="p450"/>
    <property type="match status" value="1"/>
</dbReference>
<evidence type="ECO:0000256" key="3">
    <source>
        <dbReference type="ARBA" id="ARBA00005179"/>
    </source>
</evidence>
<comment type="subcellular location">
    <subcellularLocation>
        <location evidence="2">Membrane</location>
        <topology evidence="2">Single-pass membrane protein</topology>
    </subcellularLocation>
</comment>
<gene>
    <name evidence="15" type="ORF">BJ212DRAFT_1270807</name>
</gene>
<keyword evidence="9 14" id="KW-0560">Oxidoreductase</keyword>
<feature type="binding site" description="axial binding residue" evidence="13">
    <location>
        <position position="438"/>
    </location>
    <ligand>
        <name>heme</name>
        <dbReference type="ChEBI" id="CHEBI:30413"/>
    </ligand>
    <ligandPart>
        <name>Fe</name>
        <dbReference type="ChEBI" id="CHEBI:18248"/>
    </ligandPart>
</feature>
<dbReference type="InterPro" id="IPR002401">
    <property type="entry name" value="Cyt_P450_E_grp-I"/>
</dbReference>
<dbReference type="GO" id="GO:0004497">
    <property type="term" value="F:monooxygenase activity"/>
    <property type="evidence" value="ECO:0007669"/>
    <property type="project" value="UniProtKB-KW"/>
</dbReference>
<evidence type="ECO:0000256" key="2">
    <source>
        <dbReference type="ARBA" id="ARBA00004167"/>
    </source>
</evidence>
<evidence type="ECO:0000256" key="5">
    <source>
        <dbReference type="ARBA" id="ARBA00022617"/>
    </source>
</evidence>
<dbReference type="Proteomes" id="UP000807769">
    <property type="component" value="Unassembled WGS sequence"/>
</dbReference>
<dbReference type="GO" id="GO:0016705">
    <property type="term" value="F:oxidoreductase activity, acting on paired donors, with incorporation or reduction of molecular oxygen"/>
    <property type="evidence" value="ECO:0007669"/>
    <property type="project" value="InterPro"/>
</dbReference>
<evidence type="ECO:0000256" key="7">
    <source>
        <dbReference type="ARBA" id="ARBA00022723"/>
    </source>
</evidence>
<dbReference type="AlphaFoldDB" id="A0A9P7JE71"/>
<evidence type="ECO:0000256" key="11">
    <source>
        <dbReference type="ARBA" id="ARBA00023033"/>
    </source>
</evidence>
<dbReference type="PANTHER" id="PTHR46300">
    <property type="entry name" value="P450, PUTATIVE (EUROFUNG)-RELATED-RELATED"/>
    <property type="match status" value="1"/>
</dbReference>
<dbReference type="OrthoDB" id="2789670at2759"/>
<keyword evidence="8" id="KW-1133">Transmembrane helix</keyword>
<dbReference type="EMBL" id="JABBWG010000014">
    <property type="protein sequence ID" value="KAG1817135.1"/>
    <property type="molecule type" value="Genomic_DNA"/>
</dbReference>
<dbReference type="GeneID" id="64624933"/>
<evidence type="ECO:0000256" key="10">
    <source>
        <dbReference type="ARBA" id="ARBA00023004"/>
    </source>
</evidence>
<evidence type="ECO:0000256" key="4">
    <source>
        <dbReference type="ARBA" id="ARBA00010617"/>
    </source>
</evidence>
<reference evidence="15" key="1">
    <citation type="journal article" date="2020" name="New Phytol.">
        <title>Comparative genomics reveals dynamic genome evolution in host specialist ectomycorrhizal fungi.</title>
        <authorList>
            <person name="Lofgren L.A."/>
            <person name="Nguyen N.H."/>
            <person name="Vilgalys R."/>
            <person name="Ruytinx J."/>
            <person name="Liao H.L."/>
            <person name="Branco S."/>
            <person name="Kuo A."/>
            <person name="LaButti K."/>
            <person name="Lipzen A."/>
            <person name="Andreopoulos W."/>
            <person name="Pangilinan J."/>
            <person name="Riley R."/>
            <person name="Hundley H."/>
            <person name="Na H."/>
            <person name="Barry K."/>
            <person name="Grigoriev I.V."/>
            <person name="Stajich J.E."/>
            <person name="Kennedy P.G."/>
        </authorList>
    </citation>
    <scope>NUCLEOTIDE SEQUENCE</scope>
    <source>
        <strain evidence="15">MN1</strain>
    </source>
</reference>
<evidence type="ECO:0000256" key="13">
    <source>
        <dbReference type="PIRSR" id="PIRSR602401-1"/>
    </source>
</evidence>
<sequence length="529" mass="59295">MDSTSLFSLLLTSGIIWTVTKLLNIGRREQHLPPGPPTVPILGNALMVPPKFVQLKFTEWARQYGGIFSLKIGHGTVVVVSDATALKEFMDTRSNETSGRPSFYTGSLITDGYFIAEADSTTDIWRMGRKALQTLLSPQSVNKHLPVAVAESSQLLFDLLCSPQDFEKHIDRYTFSILLSIAFGKRCVRPDTEEERLFYEGVRLTVQVVSAEGPPVDLLPILKYVPERWAPWKRICREARTLQRRLYFGLLEEAEARLARGESTGCFMEEVIQRQEELGMSKDAAAWLGAIVLEASHSSGSFISSLILCFIAFPETLRKAQNEIDSVLPDGRPPTMDDIASLPYVRAILREVHRLKPMAPLGMPHALLETQEYRSYVIPKGTTVFVNAWGILHDPEVFDEPEVFRPERFLLSEHGTKPGVDSKDWRASIPFGSGRRLCPGMNLVNTNLAFTIATLVWAFDFAPAIDPVTKAPIPVDIDAYEEGLVLRPRSFACSISPRSEAKARLIRQRFTDATPAFSKYESFLTKEEK</sequence>
<keyword evidence="6" id="KW-0812">Transmembrane</keyword>
<dbReference type="PRINTS" id="PR00385">
    <property type="entry name" value="P450"/>
</dbReference>
<evidence type="ECO:0000313" key="16">
    <source>
        <dbReference type="Proteomes" id="UP000807769"/>
    </source>
</evidence>
<organism evidence="15 16">
    <name type="scientific">Suillus subaureus</name>
    <dbReference type="NCBI Taxonomy" id="48587"/>
    <lineage>
        <taxon>Eukaryota</taxon>
        <taxon>Fungi</taxon>
        <taxon>Dikarya</taxon>
        <taxon>Basidiomycota</taxon>
        <taxon>Agaricomycotina</taxon>
        <taxon>Agaricomycetes</taxon>
        <taxon>Agaricomycetidae</taxon>
        <taxon>Boletales</taxon>
        <taxon>Suillineae</taxon>
        <taxon>Suillaceae</taxon>
        <taxon>Suillus</taxon>
    </lineage>
</organism>
<accession>A0A9P7JE71</accession>
<dbReference type="PANTHER" id="PTHR46300:SF2">
    <property type="entry name" value="CYTOCHROME P450 MONOOXYGENASE ALNH-RELATED"/>
    <property type="match status" value="1"/>
</dbReference>
<dbReference type="GO" id="GO:0016020">
    <property type="term" value="C:membrane"/>
    <property type="evidence" value="ECO:0007669"/>
    <property type="project" value="UniProtKB-SubCell"/>
</dbReference>
<dbReference type="InterPro" id="IPR017972">
    <property type="entry name" value="Cyt_P450_CS"/>
</dbReference>
<dbReference type="InterPro" id="IPR036396">
    <property type="entry name" value="Cyt_P450_sf"/>
</dbReference>
<comment type="caution">
    <text evidence="15">The sequence shown here is derived from an EMBL/GenBank/DDBJ whole genome shotgun (WGS) entry which is preliminary data.</text>
</comment>
<dbReference type="CDD" id="cd11065">
    <property type="entry name" value="CYP64-like"/>
    <property type="match status" value="1"/>
</dbReference>
<comment type="pathway">
    <text evidence="3">Secondary metabolite biosynthesis.</text>
</comment>